<dbReference type="OrthoDB" id="6370072at2"/>
<sequence length="169" mass="18010">MKKTALAIATATSMMFFAAPTLANETMGNASAAGTQDQGQQERSMTDSTSGQGTMTNQNTMGNKNDMGSQNTQGSMADQRSTQSFSDLDRNQDNMLDENELNTYGSTAAGTQGNDQDNLGQQNMEYYDQDRDDAVSQEEFDSRNQQQPGTPGMESGSTTGTSSMGTGSN</sequence>
<reference evidence="3 4" key="1">
    <citation type="submission" date="2018-07" db="EMBL/GenBank/DDBJ databases">
        <title>Marsedoiliclastica nanhaica gen. nov. sp. nov., a novel marine hydrocarbonoclastic bacterium isolated from an in-situ enriched hydrocarbon-degrading consortium in deep-sea sediment.</title>
        <authorList>
            <person name="Dong C."/>
            <person name="Ma T."/>
            <person name="Liu R."/>
            <person name="Shao Z."/>
        </authorList>
    </citation>
    <scope>NUCLEOTIDE SEQUENCE [LARGE SCALE GENOMIC DNA]</scope>
    <source>
        <strain evidence="4">soil36-7</strain>
    </source>
</reference>
<evidence type="ECO:0000313" key="4">
    <source>
        <dbReference type="Proteomes" id="UP000298049"/>
    </source>
</evidence>
<name>A0A4P7XLD4_9ALTE</name>
<evidence type="ECO:0000256" key="2">
    <source>
        <dbReference type="SAM" id="SignalP"/>
    </source>
</evidence>
<dbReference type="Proteomes" id="UP000298049">
    <property type="component" value="Chromosome"/>
</dbReference>
<dbReference type="Gene3D" id="1.10.238.10">
    <property type="entry name" value="EF-hand"/>
    <property type="match status" value="1"/>
</dbReference>
<feature type="region of interest" description="Disordered" evidence="1">
    <location>
        <begin position="28"/>
        <end position="169"/>
    </location>
</feature>
<gene>
    <name evidence="3" type="ORF">soil367_12945</name>
</gene>
<organism evidence="3 4">
    <name type="scientific">Hydrocarboniclastica marina</name>
    <dbReference type="NCBI Taxonomy" id="2259620"/>
    <lineage>
        <taxon>Bacteria</taxon>
        <taxon>Pseudomonadati</taxon>
        <taxon>Pseudomonadota</taxon>
        <taxon>Gammaproteobacteria</taxon>
        <taxon>Alteromonadales</taxon>
        <taxon>Alteromonadaceae</taxon>
        <taxon>Hydrocarboniclastica</taxon>
    </lineage>
</organism>
<keyword evidence="4" id="KW-1185">Reference proteome</keyword>
<feature type="signal peptide" evidence="2">
    <location>
        <begin position="1"/>
        <end position="23"/>
    </location>
</feature>
<feature type="compositionally biased region" description="Low complexity" evidence="1">
    <location>
        <begin position="112"/>
        <end position="123"/>
    </location>
</feature>
<evidence type="ECO:0000313" key="3">
    <source>
        <dbReference type="EMBL" id="QCF26767.1"/>
    </source>
</evidence>
<evidence type="ECO:0000256" key="1">
    <source>
        <dbReference type="SAM" id="MobiDB-lite"/>
    </source>
</evidence>
<dbReference type="InterPro" id="IPR011992">
    <property type="entry name" value="EF-hand-dom_pair"/>
</dbReference>
<feature type="compositionally biased region" description="Low complexity" evidence="1">
    <location>
        <begin position="148"/>
        <end position="169"/>
    </location>
</feature>
<feature type="chain" id="PRO_5020300433" evidence="2">
    <location>
        <begin position="24"/>
        <end position="169"/>
    </location>
</feature>
<dbReference type="KEGG" id="hmi:soil367_12945"/>
<feature type="compositionally biased region" description="Polar residues" evidence="1">
    <location>
        <begin position="28"/>
        <end position="86"/>
    </location>
</feature>
<keyword evidence="2" id="KW-0732">Signal</keyword>
<dbReference type="RefSeq" id="WP_136549471.1">
    <property type="nucleotide sequence ID" value="NZ_CP031093.1"/>
</dbReference>
<dbReference type="InterPro" id="IPR018247">
    <property type="entry name" value="EF_Hand_1_Ca_BS"/>
</dbReference>
<feature type="compositionally biased region" description="Polar residues" evidence="1">
    <location>
        <begin position="101"/>
        <end position="111"/>
    </location>
</feature>
<dbReference type="EMBL" id="CP031093">
    <property type="protein sequence ID" value="QCF26767.1"/>
    <property type="molecule type" value="Genomic_DNA"/>
</dbReference>
<proteinExistence type="predicted"/>
<dbReference type="PROSITE" id="PS00018">
    <property type="entry name" value="EF_HAND_1"/>
    <property type="match status" value="1"/>
</dbReference>
<dbReference type="AlphaFoldDB" id="A0A4P7XLD4"/>
<accession>A0A4P7XLD4</accession>
<dbReference type="SUPFAM" id="SSF47473">
    <property type="entry name" value="EF-hand"/>
    <property type="match status" value="1"/>
</dbReference>
<protein>
    <submittedName>
        <fullName evidence="3">EF-hand domain-containing protein</fullName>
    </submittedName>
</protein>